<evidence type="ECO:0000256" key="7">
    <source>
        <dbReference type="ARBA" id="ARBA00031315"/>
    </source>
</evidence>
<organism evidence="11 12">
    <name type="scientific">Stegastes partitus</name>
    <name type="common">bicolor damselfish</name>
    <dbReference type="NCBI Taxonomy" id="144197"/>
    <lineage>
        <taxon>Eukaryota</taxon>
        <taxon>Metazoa</taxon>
        <taxon>Chordata</taxon>
        <taxon>Craniata</taxon>
        <taxon>Vertebrata</taxon>
        <taxon>Euteleostomi</taxon>
        <taxon>Actinopterygii</taxon>
        <taxon>Neopterygii</taxon>
        <taxon>Teleostei</taxon>
        <taxon>Neoteleostei</taxon>
        <taxon>Acanthomorphata</taxon>
        <taxon>Ovalentaria</taxon>
        <taxon>Pomacentridae</taxon>
        <taxon>Stegastes</taxon>
    </lineage>
</organism>
<comment type="pathway">
    <text evidence="1">tRNA modification; wybutosine-tRNA(Phe) biosynthesis.</text>
</comment>
<dbReference type="GeneID" id="103352979"/>
<dbReference type="SUPFAM" id="SSF53335">
    <property type="entry name" value="S-adenosyl-L-methionine-dependent methyltransferases"/>
    <property type="match status" value="1"/>
</dbReference>
<sequence length="447" mass="50426">MNGVPCLRVPRCHAQQFRRCLQSKGALDLSLCLVKDSEGTILLPILPSCLSQLDLQSLRTMVASDRACEIVWSQVSLAYHNTIRTSLYNIAALKSFFLSHCLSCFHQSPLQSKKEKGRTSVNKLEKILQELLESHDERWTEELKGELPRSFQRHGDLVLLGDNSFALPVWKKMEHQLWTAVARGLGAKRLAKMSRISRDGFRSPEVTMLLGEHSWVKHVDNGISYEFDVTRCMFSAGNITEKLRVAAFDCREETVVDLYAGIGYFTLPYLVHAKAGHVHACEWNPDAVDALQKNLEANGVSNRCTIHQGDNRQLHLCDVADRVNLGLIPSSEGGWPVACRLLKRTTGGILHIHQNVTSPLHNTAADDATHRVSGKKADREVWQAWADDTSNRIASLLRDITGALWTTNIRHIEHVKSYAPHVHHVVLDLECRPSRFENINTDRERML</sequence>
<dbReference type="Pfam" id="PF25132">
    <property type="entry name" value="TYW2_N"/>
    <property type="match status" value="1"/>
</dbReference>
<dbReference type="InterPro" id="IPR056743">
    <property type="entry name" value="TRM5-TYW2-like_MTfase"/>
</dbReference>
<dbReference type="InterPro" id="IPR029063">
    <property type="entry name" value="SAM-dependent_MTases_sf"/>
</dbReference>
<dbReference type="Pfam" id="PF25133">
    <property type="entry name" value="TYW2_N_2"/>
    <property type="match status" value="1"/>
</dbReference>
<dbReference type="EC" id="2.5.1.114" evidence="2"/>
<name>A0A9Y4JN68_9TELE</name>
<dbReference type="Gene3D" id="3.40.50.150">
    <property type="entry name" value="Vaccinia Virus protein VP39"/>
    <property type="match status" value="1"/>
</dbReference>
<evidence type="ECO:0000256" key="9">
    <source>
        <dbReference type="ARBA" id="ARBA00049400"/>
    </source>
</evidence>
<keyword evidence="5" id="KW-0949">S-adenosyl-L-methionine</keyword>
<evidence type="ECO:0000256" key="2">
    <source>
        <dbReference type="ARBA" id="ARBA00012265"/>
    </source>
</evidence>
<keyword evidence="4" id="KW-0808">Transferase</keyword>
<dbReference type="Gene3D" id="3.30.300.110">
    <property type="entry name" value="Met-10+ protein-like domains"/>
    <property type="match status" value="1"/>
</dbReference>
<dbReference type="GO" id="GO:0005737">
    <property type="term" value="C:cytoplasm"/>
    <property type="evidence" value="ECO:0007669"/>
    <property type="project" value="TreeGrafter"/>
</dbReference>
<feature type="domain" description="SAM-dependent methyltransferase TRM5/TYW2-type" evidence="10">
    <location>
        <begin position="151"/>
        <end position="433"/>
    </location>
</feature>
<keyword evidence="11" id="KW-1185">Reference proteome</keyword>
<dbReference type="GO" id="GO:0030488">
    <property type="term" value="P:tRNA methylation"/>
    <property type="evidence" value="ECO:0007669"/>
    <property type="project" value="TreeGrafter"/>
</dbReference>
<evidence type="ECO:0000256" key="3">
    <source>
        <dbReference type="ARBA" id="ARBA00017179"/>
    </source>
</evidence>
<dbReference type="InterPro" id="IPR056744">
    <property type="entry name" value="TRM5/TYW2-like_N"/>
</dbReference>
<evidence type="ECO:0000313" key="11">
    <source>
        <dbReference type="Proteomes" id="UP000694891"/>
    </source>
</evidence>
<dbReference type="Pfam" id="PF02475">
    <property type="entry name" value="TRM5-TYW2_MTfase"/>
    <property type="match status" value="1"/>
</dbReference>
<evidence type="ECO:0000256" key="4">
    <source>
        <dbReference type="ARBA" id="ARBA00022679"/>
    </source>
</evidence>
<protein>
    <recommendedName>
        <fullName evidence="3">tRNA wybutosine-synthesizing protein 2 homolog</fullName>
        <ecNumber evidence="2">2.5.1.114</ecNumber>
    </recommendedName>
    <alternativeName>
        <fullName evidence="7">tRNA(Phe) (4-demethylwyosine(37)-C(7)) aminocarboxypropyltransferase</fullName>
    </alternativeName>
</protein>
<reference evidence="12" key="1">
    <citation type="submission" date="2025-08" db="UniProtKB">
        <authorList>
            <consortium name="RefSeq"/>
        </authorList>
    </citation>
    <scope>IDENTIFICATION</scope>
</reference>
<dbReference type="GO" id="GO:0031591">
    <property type="term" value="P:wybutosine biosynthetic process"/>
    <property type="evidence" value="ECO:0007669"/>
    <property type="project" value="TreeGrafter"/>
</dbReference>
<evidence type="ECO:0000256" key="5">
    <source>
        <dbReference type="ARBA" id="ARBA00022691"/>
    </source>
</evidence>
<evidence type="ECO:0000259" key="10">
    <source>
        <dbReference type="PROSITE" id="PS51684"/>
    </source>
</evidence>
<dbReference type="GO" id="GO:0102522">
    <property type="term" value="F:tRNA 4-demethylwyosine alpha-amino-alpha-carboxypropyltransferase activity"/>
    <property type="evidence" value="ECO:0007669"/>
    <property type="project" value="UniProtKB-EC"/>
</dbReference>
<comment type="function">
    <text evidence="8">S-adenosyl-L-methionine-dependent transferase that acts as a component of the wybutosine biosynthesis pathway. Wybutosine is a hyper modified guanosine with a tricyclic base found at the 3'-position adjacent to the anticodon of eukaryotic phenylalanine tRNA. Catalyzes the transfer of the alpha-amino-alpha-carboxypropyl (acp) group from S-adenosyl-L-methionine to the C-7 position of 4-demethylwyosine (imG-14) to produce wybutosine-86.</text>
</comment>
<dbReference type="FunFam" id="3.30.300.110:FF:000002">
    <property type="entry name" value="tRNA wybutosine-synthesizing protein 2 homolog"/>
    <property type="match status" value="1"/>
</dbReference>
<evidence type="ECO:0000256" key="8">
    <source>
        <dbReference type="ARBA" id="ARBA00037786"/>
    </source>
</evidence>
<evidence type="ECO:0000256" key="6">
    <source>
        <dbReference type="ARBA" id="ARBA00022694"/>
    </source>
</evidence>
<dbReference type="FunFam" id="3.40.50.150:FF:000201">
    <property type="entry name" value="tRNA wybutosine-synthesizing protein 2 homolog"/>
    <property type="match status" value="1"/>
</dbReference>
<dbReference type="PANTHER" id="PTHR23245">
    <property type="entry name" value="TRNA METHYLTRANSFERASE"/>
    <property type="match status" value="1"/>
</dbReference>
<evidence type="ECO:0000256" key="1">
    <source>
        <dbReference type="ARBA" id="ARBA00004797"/>
    </source>
</evidence>
<comment type="catalytic activity">
    <reaction evidence="9">
        <text>4-demethylwyosine(37) in tRNA(Phe) + S-adenosyl-L-methionine = 4-demethyl-7-[(3S)-3-amino-3-carboxypropyl]wyosine(37) in tRNA(Phe) + S-methyl-5'-thioadenosine + H(+)</text>
        <dbReference type="Rhea" id="RHEA:36355"/>
        <dbReference type="Rhea" id="RHEA-COMP:10164"/>
        <dbReference type="Rhea" id="RHEA-COMP:10378"/>
        <dbReference type="ChEBI" id="CHEBI:15378"/>
        <dbReference type="ChEBI" id="CHEBI:17509"/>
        <dbReference type="ChEBI" id="CHEBI:59789"/>
        <dbReference type="ChEBI" id="CHEBI:64315"/>
        <dbReference type="ChEBI" id="CHEBI:73550"/>
        <dbReference type="EC" id="2.5.1.114"/>
    </reaction>
</comment>
<dbReference type="RefSeq" id="XP_008273936.1">
    <property type="nucleotide sequence ID" value="XM_008275714.1"/>
</dbReference>
<dbReference type="PROSITE" id="PS51684">
    <property type="entry name" value="SAM_MT_TRM5_TYW2"/>
    <property type="match status" value="1"/>
</dbReference>
<dbReference type="Proteomes" id="UP000694891">
    <property type="component" value="Unplaced"/>
</dbReference>
<keyword evidence="6" id="KW-0819">tRNA processing</keyword>
<gene>
    <name evidence="12" type="primary">trmt12</name>
</gene>
<dbReference type="AlphaFoldDB" id="A0A9Y4JN68"/>
<dbReference type="GO" id="GO:0008175">
    <property type="term" value="F:tRNA methyltransferase activity"/>
    <property type="evidence" value="ECO:0007669"/>
    <property type="project" value="TreeGrafter"/>
</dbReference>
<dbReference type="InterPro" id="IPR030382">
    <property type="entry name" value="MeTrfase_TRM5/TYW2"/>
</dbReference>
<evidence type="ECO:0000313" key="12">
    <source>
        <dbReference type="RefSeq" id="XP_008273936.1"/>
    </source>
</evidence>
<accession>A0A9Y4JN68</accession>
<dbReference type="CTD" id="55039"/>
<dbReference type="PANTHER" id="PTHR23245:SF25">
    <property type="entry name" value="TRNA WYBUTOSINE-SYNTHESIZING PROTEIN 2 HOMOLOG"/>
    <property type="match status" value="1"/>
</dbReference>
<proteinExistence type="predicted"/>
<dbReference type="InterPro" id="IPR056745">
    <property type="entry name" value="TYW2_N"/>
</dbReference>
<dbReference type="CDD" id="cd02440">
    <property type="entry name" value="AdoMet_MTases"/>
    <property type="match status" value="1"/>
</dbReference>